<evidence type="ECO:0000256" key="4">
    <source>
        <dbReference type="ARBA" id="ARBA00022833"/>
    </source>
</evidence>
<accession>A0A7J3UZI0</accession>
<dbReference type="Gene3D" id="3.40.50.10310">
    <property type="entry name" value="Creatininase"/>
    <property type="match status" value="1"/>
</dbReference>
<name>A0A7J3UZI0_9CREN</name>
<comment type="cofactor">
    <cofactor evidence="1">
        <name>Zn(2+)</name>
        <dbReference type="ChEBI" id="CHEBI:29105"/>
    </cofactor>
</comment>
<comment type="caution">
    <text evidence="5">The sequence shown here is derived from an EMBL/GenBank/DDBJ whole genome shotgun (WGS) entry which is preliminary data.</text>
</comment>
<proteinExistence type="predicted"/>
<keyword evidence="2" id="KW-0479">Metal-binding</keyword>
<dbReference type="PANTHER" id="PTHR35005:SF1">
    <property type="entry name" value="2-AMINO-5-FORMYLAMINO-6-RIBOSYLAMINOPYRIMIDIN-4(3H)-ONE 5'-MONOPHOSPHATE DEFORMYLASE"/>
    <property type="match status" value="1"/>
</dbReference>
<evidence type="ECO:0000256" key="3">
    <source>
        <dbReference type="ARBA" id="ARBA00022801"/>
    </source>
</evidence>
<organism evidence="5">
    <name type="scientific">Candidatus Methanosuratincola petrocarbonis</name>
    <name type="common">ex Vanwonterghem et al. 2016</name>
    <dbReference type="NCBI Taxonomy" id="1867261"/>
    <lineage>
        <taxon>Archaea</taxon>
        <taxon>Thermoproteota</taxon>
        <taxon>Methanosuratincolia</taxon>
        <taxon>Candidatus Methanomethylicales</taxon>
        <taxon>Candidatus Methanomethylicaceae</taxon>
        <taxon>Candidatus Methanosuratincola (ex Vanwonterghem et al. 2016)</taxon>
    </lineage>
</organism>
<keyword evidence="4" id="KW-0862">Zinc</keyword>
<evidence type="ECO:0000256" key="2">
    <source>
        <dbReference type="ARBA" id="ARBA00022723"/>
    </source>
</evidence>
<evidence type="ECO:0000256" key="1">
    <source>
        <dbReference type="ARBA" id="ARBA00001947"/>
    </source>
</evidence>
<protein>
    <submittedName>
        <fullName evidence="5">Creatininase family protein</fullName>
    </submittedName>
</protein>
<sequence>MILKDMNGFDFEKVDKSVAILPVGSIERHGDHLPLGTDSELPEHIARRAADLTGAIVMPTIFYGSCHAMRGFLGTFDIDSEVLFKYIECILEEAWRNGIKLVVVLNGHGGNATPIQMAARQAASRTGLSVVVLDWWKDLGNSKKSLFSSPGHAGEDETSAMLAVDEGKVNIYLAGRHEVTYPEVKIYSKKIDERLYEIALTGDAKKATKEKGEELMSAVVEDLAKVIEDLRKALEI</sequence>
<reference evidence="5" key="1">
    <citation type="journal article" date="2020" name="mSystems">
        <title>Genome- and Community-Level Interaction Insights into Carbon Utilization and Element Cycling Functions of Hydrothermarchaeota in Hydrothermal Sediment.</title>
        <authorList>
            <person name="Zhou Z."/>
            <person name="Liu Y."/>
            <person name="Xu W."/>
            <person name="Pan J."/>
            <person name="Luo Z.H."/>
            <person name="Li M."/>
        </authorList>
    </citation>
    <scope>NUCLEOTIDE SEQUENCE [LARGE SCALE GENOMIC DNA]</scope>
    <source>
        <strain evidence="5">SpSt-1038</strain>
    </source>
</reference>
<dbReference type="Pfam" id="PF02633">
    <property type="entry name" value="Creatininase"/>
    <property type="match status" value="1"/>
</dbReference>
<gene>
    <name evidence="5" type="ORF">ENL91_03800</name>
</gene>
<dbReference type="InterPro" id="IPR003785">
    <property type="entry name" value="Creatininase/forma_Hydrolase"/>
</dbReference>
<dbReference type="SUPFAM" id="SSF102215">
    <property type="entry name" value="Creatininase"/>
    <property type="match status" value="1"/>
</dbReference>
<evidence type="ECO:0000313" key="5">
    <source>
        <dbReference type="EMBL" id="HHI49276.1"/>
    </source>
</evidence>
<dbReference type="PANTHER" id="PTHR35005">
    <property type="entry name" value="3-DEHYDRO-SCYLLO-INOSOSE HYDROLASE"/>
    <property type="match status" value="1"/>
</dbReference>
<dbReference type="GO" id="GO:0009231">
    <property type="term" value="P:riboflavin biosynthetic process"/>
    <property type="evidence" value="ECO:0007669"/>
    <property type="project" value="TreeGrafter"/>
</dbReference>
<dbReference type="AlphaFoldDB" id="A0A7J3UZI0"/>
<dbReference type="GO" id="GO:0016811">
    <property type="term" value="F:hydrolase activity, acting on carbon-nitrogen (but not peptide) bonds, in linear amides"/>
    <property type="evidence" value="ECO:0007669"/>
    <property type="project" value="TreeGrafter"/>
</dbReference>
<dbReference type="GO" id="GO:0046872">
    <property type="term" value="F:metal ion binding"/>
    <property type="evidence" value="ECO:0007669"/>
    <property type="project" value="UniProtKB-KW"/>
</dbReference>
<dbReference type="InterPro" id="IPR024087">
    <property type="entry name" value="Creatininase-like_sf"/>
</dbReference>
<keyword evidence="3" id="KW-0378">Hydrolase</keyword>
<dbReference type="EMBL" id="DRVT01000048">
    <property type="protein sequence ID" value="HHI49276.1"/>
    <property type="molecule type" value="Genomic_DNA"/>
</dbReference>